<dbReference type="Pfam" id="PF02782">
    <property type="entry name" value="FGGY_C"/>
    <property type="match status" value="1"/>
</dbReference>
<evidence type="ECO:0000313" key="7">
    <source>
        <dbReference type="EMBL" id="GAK68594.1"/>
    </source>
</evidence>
<feature type="domain" description="Carbohydrate kinase FGGY N-terminal" evidence="5">
    <location>
        <begin position="7"/>
        <end position="265"/>
    </location>
</feature>
<dbReference type="RefSeq" id="WP_045228212.1">
    <property type="nucleotide sequence ID" value="NZ_BBJU01000001.1"/>
</dbReference>
<dbReference type="InterPro" id="IPR050406">
    <property type="entry name" value="FGGY_Carb_Kinase"/>
</dbReference>
<evidence type="ECO:0000256" key="4">
    <source>
        <dbReference type="ARBA" id="ARBA00022777"/>
    </source>
</evidence>
<sequence>MLKVEQYILAIDLGTSGCKVGLVSITGQVVAWAFRSVQLTVVDSIGAEQRPDDWWNAFLGAAQEVLAQDLVPRSNIVAICSSTQGEGTVAVDRDGQPLMNAVLWLDMRGARHLKQEMRSSLKVAGYDPIKLQKWIRLCGGAPALSGKDPAGHMLLIRDAFPEIYARTYKFLNVLDYFNLRLTGRFVATQDSILTSWVTDNRDVDNIRYDDGLIAISGIDKSKFPELVRCTDVIGTILPSVSEALGLSAQTQVVAGAIDNTAAALGAGTLDDYDCHLYVGSSSWIAAHVPYKKTSVLDQIGSVPCAVPSRYLMIAMQSSGANNITFLKDRIVFHDDGLIDAEPSVDTYRVLDEIAARMPIGADGAMYLPWLFGERCPVDDQSLRAGLFNLSMEHNRETIVRAVFEGVALNTRWMMKPITRFMARRPKAITMIGGGAMSNAWCQIYADILNVTIRQPHDPMKANSRGAAFIGAHGLGLIGMDEAVRHVKIERFYEPNPSARQFYDERFGIFTELHRRLAPLYQKLNGSKGRNND</sequence>
<dbReference type="eggNOG" id="COG1070">
    <property type="taxonomic scope" value="Bacteria"/>
</dbReference>
<keyword evidence="3" id="KW-0808">Transferase</keyword>
<dbReference type="Pfam" id="PF00370">
    <property type="entry name" value="FGGY_N"/>
    <property type="match status" value="1"/>
</dbReference>
<evidence type="ECO:0000256" key="3">
    <source>
        <dbReference type="ARBA" id="ARBA00022679"/>
    </source>
</evidence>
<proteinExistence type="inferred from homology"/>
<organism evidence="7 8">
    <name type="scientific">Agrobacterium rubi TR3 = NBRC 13261</name>
    <dbReference type="NCBI Taxonomy" id="1368415"/>
    <lineage>
        <taxon>Bacteria</taxon>
        <taxon>Pseudomonadati</taxon>
        <taxon>Pseudomonadota</taxon>
        <taxon>Alphaproteobacteria</taxon>
        <taxon>Hyphomicrobiales</taxon>
        <taxon>Rhizobiaceae</taxon>
        <taxon>Rhizobium/Agrobacterium group</taxon>
        <taxon>Agrobacterium</taxon>
    </lineage>
</organism>
<comment type="similarity">
    <text evidence="2">Belongs to the FGGY kinase family.</text>
</comment>
<dbReference type="SUPFAM" id="SSF53067">
    <property type="entry name" value="Actin-like ATPase domain"/>
    <property type="match status" value="2"/>
</dbReference>
<evidence type="ECO:0008006" key="9">
    <source>
        <dbReference type="Google" id="ProtNLM"/>
    </source>
</evidence>
<dbReference type="CDD" id="cd07805">
    <property type="entry name" value="ASKHA_NBD_FGGY_CvXK-like"/>
    <property type="match status" value="1"/>
</dbReference>
<dbReference type="Gene3D" id="3.30.420.40">
    <property type="match status" value="2"/>
</dbReference>
<reference evidence="7 8" key="1">
    <citation type="submission" date="2014-08" db="EMBL/GenBank/DDBJ databases">
        <title>Whole genome shotgun sequence of Rhizobium rubi NBRC 13261.</title>
        <authorList>
            <person name="Katano-Makiyama Y."/>
            <person name="Hosoyama A."/>
            <person name="Hashimoto M."/>
            <person name="Hosoyama Y."/>
            <person name="Noguchi M."/>
            <person name="Tsuchikane K."/>
            <person name="Uohara A."/>
            <person name="Ohji S."/>
            <person name="Ichikawa N."/>
            <person name="Kimura A."/>
            <person name="Yamazoe A."/>
            <person name="Fujita N."/>
        </authorList>
    </citation>
    <scope>NUCLEOTIDE SEQUENCE [LARGE SCALE GENOMIC DNA]</scope>
    <source>
        <strain evidence="7 8">NBRC 13261</strain>
    </source>
</reference>
<dbReference type="PIRSF" id="PIRSF000538">
    <property type="entry name" value="GlpK"/>
    <property type="match status" value="1"/>
</dbReference>
<dbReference type="InterPro" id="IPR018484">
    <property type="entry name" value="FGGY_N"/>
</dbReference>
<dbReference type="PROSITE" id="PS00297">
    <property type="entry name" value="HSP70_1"/>
    <property type="match status" value="1"/>
</dbReference>
<feature type="domain" description="Carbohydrate kinase FGGY C-terminal" evidence="6">
    <location>
        <begin position="305"/>
        <end position="472"/>
    </location>
</feature>
<dbReference type="InterPro" id="IPR018485">
    <property type="entry name" value="FGGY_C"/>
</dbReference>
<evidence type="ECO:0000313" key="8">
    <source>
        <dbReference type="Proteomes" id="UP000028701"/>
    </source>
</evidence>
<dbReference type="InterPro" id="IPR000577">
    <property type="entry name" value="Carb_kinase_FGGY"/>
</dbReference>
<dbReference type="InterPro" id="IPR018181">
    <property type="entry name" value="Heat_shock_70_CS"/>
</dbReference>
<dbReference type="OrthoDB" id="9805576at2"/>
<name>A0A081CPJ8_9HYPH</name>
<dbReference type="PANTHER" id="PTHR43095">
    <property type="entry name" value="SUGAR KINASE"/>
    <property type="match status" value="1"/>
</dbReference>
<comment type="caution">
    <text evidence="7">The sequence shown here is derived from an EMBL/GenBank/DDBJ whole genome shotgun (WGS) entry which is preliminary data.</text>
</comment>
<evidence type="ECO:0000256" key="1">
    <source>
        <dbReference type="ARBA" id="ARBA00007381"/>
    </source>
</evidence>
<dbReference type="Proteomes" id="UP000028701">
    <property type="component" value="Unassembled WGS sequence"/>
</dbReference>
<dbReference type="PANTHER" id="PTHR43095:SF5">
    <property type="entry name" value="XYLULOSE KINASE"/>
    <property type="match status" value="1"/>
</dbReference>
<evidence type="ECO:0000259" key="6">
    <source>
        <dbReference type="Pfam" id="PF02782"/>
    </source>
</evidence>
<comment type="similarity">
    <text evidence="1">Belongs to the heat shock protein 70 family.</text>
</comment>
<keyword evidence="4" id="KW-0418">Kinase</keyword>
<evidence type="ECO:0000256" key="2">
    <source>
        <dbReference type="ARBA" id="ARBA00009156"/>
    </source>
</evidence>
<accession>A0A081CPJ8</accession>
<dbReference type="EMBL" id="BBJU01000001">
    <property type="protein sequence ID" value="GAK68594.1"/>
    <property type="molecule type" value="Genomic_DNA"/>
</dbReference>
<dbReference type="GO" id="GO:0016301">
    <property type="term" value="F:kinase activity"/>
    <property type="evidence" value="ECO:0007669"/>
    <property type="project" value="UniProtKB-KW"/>
</dbReference>
<evidence type="ECO:0000259" key="5">
    <source>
        <dbReference type="Pfam" id="PF00370"/>
    </source>
</evidence>
<dbReference type="AlphaFoldDB" id="A0A081CPJ8"/>
<protein>
    <recommendedName>
        <fullName evidence="9">Xylulose kinase</fullName>
    </recommendedName>
</protein>
<dbReference type="GO" id="GO:0005975">
    <property type="term" value="P:carbohydrate metabolic process"/>
    <property type="evidence" value="ECO:0007669"/>
    <property type="project" value="InterPro"/>
</dbReference>
<gene>
    <name evidence="7" type="ORF">RRU01S_01_00210</name>
</gene>
<dbReference type="InterPro" id="IPR043129">
    <property type="entry name" value="ATPase_NBD"/>
</dbReference>